<sequence>MKRHIFLIPGFFGFTNLGDFTYWGPVRERLQQILDTSGLPSEIHYVKSLPTASLRTRTRVLLDTIVSTRPAADDIIHLVGHSTGGLDARLLLTPAVDLKTRKNVENIARKVRSSISVATPHRGAPIASFFSSLLGQRLLRLLSLATMVAIRHGQMPLSAWTRMAGLFVLPPSLERATGSLAGQVYDQLLLNFDDVRQSQVEELLAELQRDQSLLTQLTVESMDLFNAAAGDRHTVKYGSVVTRARKPDLATSREIGLHPSAQAQLGLYYSLSKLSEGYEFSGIKKVHRAALKSGLGELPDGSANDGIVPTLSQPWGQCIAVVQADHLDIIGHHGRGTDDTIKHYDWLTTGSDFREAEFDQVWERVAKFMVASETSD</sequence>
<dbReference type="Gene3D" id="3.40.50.1820">
    <property type="entry name" value="alpha/beta hydrolase"/>
    <property type="match status" value="1"/>
</dbReference>
<dbReference type="InterPro" id="IPR029058">
    <property type="entry name" value="AB_hydrolase_fold"/>
</dbReference>
<keyword evidence="2" id="KW-1185">Reference proteome</keyword>
<proteinExistence type="predicted"/>
<name>A0A5B0X3T3_9GAMM</name>
<protein>
    <recommendedName>
        <fullName evidence="3">Triacylglycerol lipase</fullName>
    </recommendedName>
</protein>
<dbReference type="Proteomes" id="UP000323708">
    <property type="component" value="Unassembled WGS sequence"/>
</dbReference>
<dbReference type="RefSeq" id="WP_149609425.1">
    <property type="nucleotide sequence ID" value="NZ_VTUX01000001.1"/>
</dbReference>
<gene>
    <name evidence="1" type="ORF">F0M18_00480</name>
</gene>
<reference evidence="1 2" key="1">
    <citation type="submission" date="2019-09" db="EMBL/GenBank/DDBJ databases">
        <authorList>
            <person name="Chen X.-Y."/>
        </authorList>
    </citation>
    <scope>NUCLEOTIDE SEQUENCE [LARGE SCALE GENOMIC DNA]</scope>
    <source>
        <strain evidence="1 2">NY5</strain>
    </source>
</reference>
<accession>A0A5B0X3T3</accession>
<comment type="caution">
    <text evidence="1">The sequence shown here is derived from an EMBL/GenBank/DDBJ whole genome shotgun (WGS) entry which is preliminary data.</text>
</comment>
<evidence type="ECO:0000313" key="2">
    <source>
        <dbReference type="Proteomes" id="UP000323708"/>
    </source>
</evidence>
<evidence type="ECO:0008006" key="3">
    <source>
        <dbReference type="Google" id="ProtNLM"/>
    </source>
</evidence>
<dbReference type="SUPFAM" id="SSF53474">
    <property type="entry name" value="alpha/beta-Hydrolases"/>
    <property type="match status" value="1"/>
</dbReference>
<organism evidence="1 2">
    <name type="scientific">Pseudohalioglobus sediminis</name>
    <dbReference type="NCBI Taxonomy" id="2606449"/>
    <lineage>
        <taxon>Bacteria</taxon>
        <taxon>Pseudomonadati</taxon>
        <taxon>Pseudomonadota</taxon>
        <taxon>Gammaproteobacteria</taxon>
        <taxon>Cellvibrionales</taxon>
        <taxon>Halieaceae</taxon>
        <taxon>Pseudohalioglobus</taxon>
    </lineage>
</organism>
<evidence type="ECO:0000313" key="1">
    <source>
        <dbReference type="EMBL" id="KAA1193956.1"/>
    </source>
</evidence>
<dbReference type="AlphaFoldDB" id="A0A5B0X3T3"/>
<dbReference type="EMBL" id="VTUX01000001">
    <property type="protein sequence ID" value="KAA1193956.1"/>
    <property type="molecule type" value="Genomic_DNA"/>
</dbReference>